<dbReference type="Proteomes" id="UP000318422">
    <property type="component" value="Unassembled WGS sequence"/>
</dbReference>
<keyword evidence="6 7" id="KW-0804">Transcription</keyword>
<evidence type="ECO:0000256" key="1">
    <source>
        <dbReference type="ARBA" id="ARBA00008478"/>
    </source>
</evidence>
<proteinExistence type="inferred from homology"/>
<sequence length="167" mass="18862">MLTPIRSLPVERFTISLDEELAQAFDALIAARGYSNRSEAVRDILRSQIEASRLAREDAPHCIANLSYVFNHHERELAERVTHDQHAHHDLCVATLHAHLDHDNCMESVILRGPTDAVRAFADALIARPGIRHGQLNLVSAEYREQPHSHSHADGHSRSHGHYRPRS</sequence>
<organism evidence="11 12">
    <name type="scientific">Zoogloea ramigera</name>
    <dbReference type="NCBI Taxonomy" id="350"/>
    <lineage>
        <taxon>Bacteria</taxon>
        <taxon>Pseudomonadati</taxon>
        <taxon>Pseudomonadota</taxon>
        <taxon>Betaproteobacteria</taxon>
        <taxon>Rhodocyclales</taxon>
        <taxon>Zoogloeaceae</taxon>
        <taxon>Zoogloea</taxon>
    </lineage>
</organism>
<dbReference type="InterPro" id="IPR014864">
    <property type="entry name" value="TF_NikR_Ni-bd_C"/>
</dbReference>
<dbReference type="SUPFAM" id="SSF47598">
    <property type="entry name" value="Ribbon-helix-helix"/>
    <property type="match status" value="1"/>
</dbReference>
<dbReference type="InterPro" id="IPR010985">
    <property type="entry name" value="Ribbon_hlx_hlx"/>
</dbReference>
<accession>A0A4Y4CYQ3</accession>
<keyword evidence="2 7" id="KW-0533">Nickel</keyword>
<gene>
    <name evidence="11" type="primary">nikR</name>
    <name evidence="11" type="ORF">ZRA01_29020</name>
</gene>
<comment type="cofactor">
    <cofactor evidence="7">
        <name>Ni(2+)</name>
        <dbReference type="ChEBI" id="CHEBI:49786"/>
    </cofactor>
    <text evidence="7">Binds 1 nickel ion per subunit.</text>
</comment>
<dbReference type="InterPro" id="IPR045865">
    <property type="entry name" value="ACT-like_dom_sf"/>
</dbReference>
<dbReference type="InterPro" id="IPR002145">
    <property type="entry name" value="CopG"/>
</dbReference>
<feature type="domain" description="Transcription factor NikR nickel binding C-terminal" evidence="10">
    <location>
        <begin position="64"/>
        <end position="139"/>
    </location>
</feature>
<comment type="caution">
    <text evidence="11">The sequence shown here is derived from an EMBL/GenBank/DDBJ whole genome shotgun (WGS) entry which is preliminary data.</text>
</comment>
<dbReference type="Pfam" id="PF01402">
    <property type="entry name" value="RHH_1"/>
    <property type="match status" value="1"/>
</dbReference>
<dbReference type="GO" id="GO:0010045">
    <property type="term" value="P:response to nickel cation"/>
    <property type="evidence" value="ECO:0007669"/>
    <property type="project" value="InterPro"/>
</dbReference>
<dbReference type="PANTHER" id="PTHR34719:SF2">
    <property type="entry name" value="NICKEL-RESPONSIVE REGULATOR"/>
    <property type="match status" value="1"/>
</dbReference>
<evidence type="ECO:0000259" key="9">
    <source>
        <dbReference type="Pfam" id="PF01402"/>
    </source>
</evidence>
<keyword evidence="12" id="KW-1185">Reference proteome</keyword>
<evidence type="ECO:0000313" key="11">
    <source>
        <dbReference type="EMBL" id="GEC96829.1"/>
    </source>
</evidence>
<feature type="region of interest" description="Disordered" evidence="8">
    <location>
        <begin position="143"/>
        <end position="167"/>
    </location>
</feature>
<dbReference type="InterPro" id="IPR013321">
    <property type="entry name" value="Arc_rbn_hlx_hlx"/>
</dbReference>
<dbReference type="SUPFAM" id="SSF55021">
    <property type="entry name" value="ACT-like"/>
    <property type="match status" value="1"/>
</dbReference>
<comment type="function">
    <text evidence="7">Transcriptional regulator.</text>
</comment>
<name>A0A4Y4CYQ3_ZOORA</name>
<keyword evidence="3 7" id="KW-0479">Metal-binding</keyword>
<evidence type="ECO:0000256" key="4">
    <source>
        <dbReference type="ARBA" id="ARBA00023015"/>
    </source>
</evidence>
<dbReference type="InterPro" id="IPR022988">
    <property type="entry name" value="Ni_resp_reg_NikR"/>
</dbReference>
<feature type="domain" description="Ribbon-helix-helix protein CopG" evidence="9">
    <location>
        <begin position="11"/>
        <end position="50"/>
    </location>
</feature>
<dbReference type="NCBIfam" id="NF002815">
    <property type="entry name" value="PRK02967.1"/>
    <property type="match status" value="1"/>
</dbReference>
<evidence type="ECO:0000256" key="7">
    <source>
        <dbReference type="HAMAP-Rule" id="MF_00476"/>
    </source>
</evidence>
<feature type="compositionally biased region" description="Basic residues" evidence="8">
    <location>
        <begin position="158"/>
        <end position="167"/>
    </location>
</feature>
<dbReference type="Gene3D" id="1.10.1220.10">
    <property type="entry name" value="Met repressor-like"/>
    <property type="match status" value="1"/>
</dbReference>
<dbReference type="NCBIfam" id="NF003381">
    <property type="entry name" value="PRK04460.1"/>
    <property type="match status" value="1"/>
</dbReference>
<dbReference type="CDD" id="cd22231">
    <property type="entry name" value="RHH_NikR_HicB-like"/>
    <property type="match status" value="1"/>
</dbReference>
<feature type="binding site" evidence="7">
    <location>
        <position position="105"/>
    </location>
    <ligand>
        <name>Ni(2+)</name>
        <dbReference type="ChEBI" id="CHEBI:49786"/>
    </ligand>
</feature>
<evidence type="ECO:0000256" key="8">
    <source>
        <dbReference type="SAM" id="MobiDB-lite"/>
    </source>
</evidence>
<feature type="binding site" evidence="7">
    <location>
        <position position="86"/>
    </location>
    <ligand>
        <name>Ni(2+)</name>
        <dbReference type="ChEBI" id="CHEBI:49786"/>
    </ligand>
</feature>
<feature type="binding site" evidence="7">
    <location>
        <position position="99"/>
    </location>
    <ligand>
        <name>Ni(2+)</name>
        <dbReference type="ChEBI" id="CHEBI:49786"/>
    </ligand>
</feature>
<reference evidence="11 12" key="1">
    <citation type="submission" date="2019-06" db="EMBL/GenBank/DDBJ databases">
        <title>Whole genome shotgun sequence of Zoogloea ramigera NBRC 15342.</title>
        <authorList>
            <person name="Hosoyama A."/>
            <person name="Uohara A."/>
            <person name="Ohji S."/>
            <person name="Ichikawa N."/>
        </authorList>
    </citation>
    <scope>NUCLEOTIDE SEQUENCE [LARGE SCALE GENOMIC DNA]</scope>
    <source>
        <strain evidence="11 12">NBRC 15342</strain>
    </source>
</reference>
<dbReference type="GO" id="GO:0003700">
    <property type="term" value="F:DNA-binding transcription factor activity"/>
    <property type="evidence" value="ECO:0007669"/>
    <property type="project" value="UniProtKB-UniRule"/>
</dbReference>
<evidence type="ECO:0000256" key="3">
    <source>
        <dbReference type="ARBA" id="ARBA00022723"/>
    </source>
</evidence>
<dbReference type="GO" id="GO:0016151">
    <property type="term" value="F:nickel cation binding"/>
    <property type="evidence" value="ECO:0007669"/>
    <property type="project" value="UniProtKB-UniRule"/>
</dbReference>
<protein>
    <recommendedName>
        <fullName evidence="7">Putative nickel-responsive regulator</fullName>
    </recommendedName>
</protein>
<feature type="binding site" evidence="7">
    <location>
        <position position="97"/>
    </location>
    <ligand>
        <name>Ni(2+)</name>
        <dbReference type="ChEBI" id="CHEBI:49786"/>
    </ligand>
</feature>
<evidence type="ECO:0000313" key="12">
    <source>
        <dbReference type="Proteomes" id="UP000318422"/>
    </source>
</evidence>
<comment type="similarity">
    <text evidence="1 7">Belongs to the transcriptional regulatory CopG/NikR family.</text>
</comment>
<keyword evidence="5 7" id="KW-0238">DNA-binding</keyword>
<evidence type="ECO:0000259" key="10">
    <source>
        <dbReference type="Pfam" id="PF08753"/>
    </source>
</evidence>
<dbReference type="Pfam" id="PF08753">
    <property type="entry name" value="NikR_C"/>
    <property type="match status" value="1"/>
</dbReference>
<dbReference type="AlphaFoldDB" id="A0A4Y4CYQ3"/>
<dbReference type="EMBL" id="BJNV01000054">
    <property type="protein sequence ID" value="GEC96829.1"/>
    <property type="molecule type" value="Genomic_DNA"/>
</dbReference>
<feature type="compositionally biased region" description="Basic and acidic residues" evidence="8">
    <location>
        <begin position="143"/>
        <end position="157"/>
    </location>
</feature>
<dbReference type="GO" id="GO:0003677">
    <property type="term" value="F:DNA binding"/>
    <property type="evidence" value="ECO:0007669"/>
    <property type="project" value="UniProtKB-KW"/>
</dbReference>
<dbReference type="InterPro" id="IPR027271">
    <property type="entry name" value="Acetolactate_synth/TF_NikR_C"/>
</dbReference>
<keyword evidence="4 7" id="KW-0805">Transcription regulation</keyword>
<evidence type="ECO:0000256" key="6">
    <source>
        <dbReference type="ARBA" id="ARBA00023163"/>
    </source>
</evidence>
<dbReference type="HAMAP" id="MF_00476">
    <property type="entry name" value="NikR"/>
    <property type="match status" value="1"/>
</dbReference>
<evidence type="ECO:0000256" key="5">
    <source>
        <dbReference type="ARBA" id="ARBA00023125"/>
    </source>
</evidence>
<dbReference type="Gene3D" id="3.30.70.1150">
    <property type="entry name" value="ACT-like. Chain A, domain 2"/>
    <property type="match status" value="1"/>
</dbReference>
<evidence type="ECO:0000256" key="2">
    <source>
        <dbReference type="ARBA" id="ARBA00022596"/>
    </source>
</evidence>
<dbReference type="InterPro" id="IPR050192">
    <property type="entry name" value="CopG/NikR_regulator"/>
</dbReference>
<dbReference type="PANTHER" id="PTHR34719">
    <property type="entry name" value="NICKEL-RESPONSIVE REGULATOR"/>
    <property type="match status" value="1"/>
</dbReference>